<dbReference type="AlphaFoldDB" id="A0A8B9AGU1"/>
<dbReference type="InterPro" id="IPR036396">
    <property type="entry name" value="Cyt_P450_sf"/>
</dbReference>
<evidence type="ECO:0000256" key="10">
    <source>
        <dbReference type="PIRSR" id="PIRSR602401-1"/>
    </source>
</evidence>
<dbReference type="SUPFAM" id="SSF48264">
    <property type="entry name" value="Cytochrome P450"/>
    <property type="match status" value="1"/>
</dbReference>
<dbReference type="PROSITE" id="PS00086">
    <property type="entry name" value="CYTOCHROME_P450"/>
    <property type="match status" value="1"/>
</dbReference>
<comment type="similarity">
    <text evidence="2 11">Belongs to the cytochrome P450 family.</text>
</comment>
<dbReference type="Proteomes" id="UP000228380">
    <property type="component" value="Chromosome 8"/>
</dbReference>
<dbReference type="PANTHER" id="PTHR24286">
    <property type="entry name" value="CYTOCHROME P450 26"/>
    <property type="match status" value="1"/>
</dbReference>
<dbReference type="PANTHER" id="PTHR24286:SF194">
    <property type="entry name" value="STEROID (22S)-HYDROXYLASE"/>
    <property type="match status" value="1"/>
</dbReference>
<dbReference type="GO" id="GO:0005506">
    <property type="term" value="F:iron ion binding"/>
    <property type="evidence" value="ECO:0007669"/>
    <property type="project" value="InterPro"/>
</dbReference>
<keyword evidence="12" id="KW-1185">Reference proteome</keyword>
<protein>
    <submittedName>
        <fullName evidence="13">Cytochrome P450 90B2-like</fullName>
    </submittedName>
</protein>
<keyword evidence="10 11" id="KW-0349">Heme</keyword>
<dbReference type="GO" id="GO:0010268">
    <property type="term" value="P:brassinosteroid homeostasis"/>
    <property type="evidence" value="ECO:0007669"/>
    <property type="project" value="TreeGrafter"/>
</dbReference>
<comment type="cofactor">
    <cofactor evidence="10">
        <name>heme</name>
        <dbReference type="ChEBI" id="CHEBI:30413"/>
    </cofactor>
</comment>
<dbReference type="InterPro" id="IPR001128">
    <property type="entry name" value="Cyt_P450"/>
</dbReference>
<evidence type="ECO:0000256" key="7">
    <source>
        <dbReference type="ARBA" id="ARBA00023002"/>
    </source>
</evidence>
<name>A0A8B9AGU1_PHODC</name>
<keyword evidence="6" id="KW-1133">Transmembrane helix</keyword>
<evidence type="ECO:0000256" key="5">
    <source>
        <dbReference type="ARBA" id="ARBA00022955"/>
    </source>
</evidence>
<evidence type="ECO:0000313" key="13">
    <source>
        <dbReference type="RefSeq" id="XP_038985550.1"/>
    </source>
</evidence>
<keyword evidence="8 10" id="KW-0408">Iron</keyword>
<evidence type="ECO:0000313" key="12">
    <source>
        <dbReference type="Proteomes" id="UP000228380"/>
    </source>
</evidence>
<keyword evidence="5" id="KW-0443">Lipid metabolism</keyword>
<evidence type="ECO:0000256" key="3">
    <source>
        <dbReference type="ARBA" id="ARBA00022692"/>
    </source>
</evidence>
<evidence type="ECO:0000256" key="4">
    <source>
        <dbReference type="ARBA" id="ARBA00022723"/>
    </source>
</evidence>
<evidence type="ECO:0000256" key="1">
    <source>
        <dbReference type="ARBA" id="ARBA00004167"/>
    </source>
</evidence>
<accession>A0A8B9AGU1</accession>
<keyword evidence="3" id="KW-0812">Transmembrane</keyword>
<keyword evidence="4 10" id="KW-0479">Metal-binding</keyword>
<dbReference type="GO" id="GO:0016705">
    <property type="term" value="F:oxidoreductase activity, acting on paired donors, with incorporation or reduction of molecular oxygen"/>
    <property type="evidence" value="ECO:0007669"/>
    <property type="project" value="InterPro"/>
</dbReference>
<comment type="subcellular location">
    <subcellularLocation>
        <location evidence="1">Membrane</location>
        <topology evidence="1">Single-pass membrane protein</topology>
    </subcellularLocation>
</comment>
<dbReference type="RefSeq" id="XP_038985550.1">
    <property type="nucleotide sequence ID" value="XM_039129622.1"/>
</dbReference>
<dbReference type="PRINTS" id="PR00463">
    <property type="entry name" value="EP450I"/>
</dbReference>
<reference evidence="12" key="1">
    <citation type="journal article" date="2019" name="Nat. Commun.">
        <title>Genome-wide association mapping of date palm fruit traits.</title>
        <authorList>
            <person name="Hazzouri K.M."/>
            <person name="Gros-Balthazard M."/>
            <person name="Flowers J.M."/>
            <person name="Copetti D."/>
            <person name="Lemansour A."/>
            <person name="Lebrun M."/>
            <person name="Masmoudi K."/>
            <person name="Ferrand S."/>
            <person name="Dhar M.I."/>
            <person name="Fresquez Z.A."/>
            <person name="Rosas U."/>
            <person name="Zhang J."/>
            <person name="Talag J."/>
            <person name="Lee S."/>
            <person name="Kudrna D."/>
            <person name="Powell R.F."/>
            <person name="Leitch I.J."/>
            <person name="Krueger R.R."/>
            <person name="Wing R.A."/>
            <person name="Amiri K.M.A."/>
            <person name="Purugganan M.D."/>
        </authorList>
    </citation>
    <scope>NUCLEOTIDE SEQUENCE [LARGE SCALE GENOMIC DNA]</scope>
    <source>
        <strain evidence="12">cv. Khalas</strain>
    </source>
</reference>
<dbReference type="GO" id="GO:0016125">
    <property type="term" value="P:sterol metabolic process"/>
    <property type="evidence" value="ECO:0007669"/>
    <property type="project" value="TreeGrafter"/>
</dbReference>
<proteinExistence type="inferred from homology"/>
<dbReference type="Pfam" id="PF00067">
    <property type="entry name" value="p450"/>
    <property type="match status" value="2"/>
</dbReference>
<dbReference type="GeneID" id="103718662"/>
<evidence type="ECO:0000256" key="6">
    <source>
        <dbReference type="ARBA" id="ARBA00022989"/>
    </source>
</evidence>
<dbReference type="GO" id="GO:0016020">
    <property type="term" value="C:membrane"/>
    <property type="evidence" value="ECO:0007669"/>
    <property type="project" value="UniProtKB-SubCell"/>
</dbReference>
<gene>
    <name evidence="13" type="primary">LOC103718662</name>
</gene>
<keyword evidence="7 11" id="KW-0560">Oxidoreductase</keyword>
<dbReference type="Gene3D" id="1.10.630.10">
    <property type="entry name" value="Cytochrome P450"/>
    <property type="match status" value="2"/>
</dbReference>
<reference evidence="13" key="2">
    <citation type="submission" date="2025-08" db="UniProtKB">
        <authorList>
            <consortium name="RefSeq"/>
        </authorList>
    </citation>
    <scope>IDENTIFICATION</scope>
    <source>
        <tissue evidence="13">Young leaves</tissue>
    </source>
</reference>
<evidence type="ECO:0000256" key="11">
    <source>
        <dbReference type="RuleBase" id="RU000461"/>
    </source>
</evidence>
<keyword evidence="9" id="KW-0472">Membrane</keyword>
<evidence type="ECO:0000256" key="2">
    <source>
        <dbReference type="ARBA" id="ARBA00010617"/>
    </source>
</evidence>
<organism evidence="12 13">
    <name type="scientific">Phoenix dactylifera</name>
    <name type="common">Date palm</name>
    <dbReference type="NCBI Taxonomy" id="42345"/>
    <lineage>
        <taxon>Eukaryota</taxon>
        <taxon>Viridiplantae</taxon>
        <taxon>Streptophyta</taxon>
        <taxon>Embryophyta</taxon>
        <taxon>Tracheophyta</taxon>
        <taxon>Spermatophyta</taxon>
        <taxon>Magnoliopsida</taxon>
        <taxon>Liliopsida</taxon>
        <taxon>Arecaceae</taxon>
        <taxon>Coryphoideae</taxon>
        <taxon>Phoeniceae</taxon>
        <taxon>Phoenix</taxon>
    </lineage>
</organism>
<dbReference type="GO" id="GO:0004497">
    <property type="term" value="F:monooxygenase activity"/>
    <property type="evidence" value="ECO:0007669"/>
    <property type="project" value="UniProtKB-KW"/>
</dbReference>
<evidence type="ECO:0000256" key="9">
    <source>
        <dbReference type="ARBA" id="ARBA00023136"/>
    </source>
</evidence>
<sequence>MSPAILPVIILIITVLIVAQSFRSLRKRRSSGLPPGDMGWPIIGQSISFLKPHASYKLGSFMEHNISRFGKIFTTSLFGNLAVVSADAELNHLILQNDTKLFGHGWPQHVVKMIGETATPVAQGDAHRFQRSIFLNFFCSRRLESWILPDAEQIATILISSWENNSVIRAKDESMKFTFNIMAKKTLSMAPGVPETEKLRTEFETFLAGLFSLPLRLPGSAYWKALRVGTEYEYSDSQFLLLPIIYSKDVSLSHETQAGSNLIIHTKTRKASKTIISNTIKKKMEERVQKKGVSNAELEDDLLGWLLDSSSYSWEQIIDLLRNLIASAYLTTSRVIPIVIYFLGRCPRALEQLREEHLRSIRSKSKGGDGKLTWEDYKHLKFTQCVVINETLRLGSGSILPKKACIDIQYKGYVIPRGCTVMANISAVHLDPSLYEDPESFNPWRWLDASGKAKLKHFMPFGGGMRQCPGAELAKLEIIVFIRHLILNYNWELISPDCPITAPHVDFLKGLPVKVQALLLE</sequence>
<dbReference type="GO" id="GO:0016132">
    <property type="term" value="P:brassinosteroid biosynthetic process"/>
    <property type="evidence" value="ECO:0007669"/>
    <property type="project" value="TreeGrafter"/>
</dbReference>
<dbReference type="InterPro" id="IPR017972">
    <property type="entry name" value="Cyt_P450_CS"/>
</dbReference>
<dbReference type="OrthoDB" id="3945418at2759"/>
<keyword evidence="5" id="KW-0444">Lipid biosynthesis</keyword>
<dbReference type="GO" id="GO:0020037">
    <property type="term" value="F:heme binding"/>
    <property type="evidence" value="ECO:0007669"/>
    <property type="project" value="InterPro"/>
</dbReference>
<dbReference type="InterPro" id="IPR002401">
    <property type="entry name" value="Cyt_P450_E_grp-I"/>
</dbReference>
<keyword evidence="11" id="KW-0503">Monooxygenase</keyword>
<evidence type="ECO:0000256" key="8">
    <source>
        <dbReference type="ARBA" id="ARBA00023004"/>
    </source>
</evidence>
<feature type="binding site" description="axial binding residue" evidence="10">
    <location>
        <position position="468"/>
    </location>
    <ligand>
        <name>heme</name>
        <dbReference type="ChEBI" id="CHEBI:30413"/>
    </ligand>
    <ligandPart>
        <name>Fe</name>
        <dbReference type="ChEBI" id="CHEBI:18248"/>
    </ligandPart>
</feature>
<dbReference type="KEGG" id="pda:103718662"/>
<keyword evidence="5" id="KW-0752">Steroid biosynthesis</keyword>